<gene>
    <name evidence="3" type="ORF">ASPWEDRAFT_24240</name>
</gene>
<evidence type="ECO:0000256" key="1">
    <source>
        <dbReference type="SAM" id="SignalP"/>
    </source>
</evidence>
<dbReference type="GeneID" id="63748434"/>
<dbReference type="STRING" id="1073089.A0A1L9RTT3"/>
<feature type="chain" id="PRO_5012838062" description="Intradiol ring-cleavage dioxygenases domain-containing protein" evidence="1">
    <location>
        <begin position="23"/>
        <end position="337"/>
    </location>
</feature>
<dbReference type="AlphaFoldDB" id="A0A1L9RTT3"/>
<dbReference type="Pfam" id="PF00775">
    <property type="entry name" value="Dioxygenase_C"/>
    <property type="match status" value="1"/>
</dbReference>
<evidence type="ECO:0000259" key="2">
    <source>
        <dbReference type="Pfam" id="PF00775"/>
    </source>
</evidence>
<dbReference type="SUPFAM" id="SSF49482">
    <property type="entry name" value="Aromatic compound dioxygenase"/>
    <property type="match status" value="1"/>
</dbReference>
<name>A0A1L9RTT3_ASPWE</name>
<feature type="signal peptide" evidence="1">
    <location>
        <begin position="1"/>
        <end position="22"/>
    </location>
</feature>
<evidence type="ECO:0000313" key="3">
    <source>
        <dbReference type="EMBL" id="OJJ38293.1"/>
    </source>
</evidence>
<dbReference type="PANTHER" id="PTHR34315">
    <property type="match status" value="1"/>
</dbReference>
<dbReference type="Proteomes" id="UP000184383">
    <property type="component" value="Unassembled WGS sequence"/>
</dbReference>
<sequence>MVKLNTATLTGVVALCSSVAIAHPGHDVRMEAAAHSDFIRKLGLTSRGMGHCSEKLQNRGLEARSIQRRQAAVHHIQSRRSIKKRTFDPLHTDHHSDRHIDFDTDPSKVFSSDASVILAPDILQGPFYVTGELVRRSIREDQPGVPLDLDIQLIDVNTCEPMVGAYVDVWNCNATGVYSGVVGDGNGNANDKANLNTHFLRGIQQTDSDGVIQFETLFPGYYNHRATHVHEAHASHVTNVFFDESLKSEIYKTYPYNQDPNNYTTNADDVMLPKIVEAGVDPIMQYVYVGDNVTDGLFAWITLGINATGNQPVDPVVYDTQDGAVRNPVPYNKTFTN</sequence>
<dbReference type="GO" id="GO:0008199">
    <property type="term" value="F:ferric iron binding"/>
    <property type="evidence" value="ECO:0007669"/>
    <property type="project" value="InterPro"/>
</dbReference>
<accession>A0A1L9RTT3</accession>
<proteinExistence type="predicted"/>
<dbReference type="RefSeq" id="XP_040691969.1">
    <property type="nucleotide sequence ID" value="XM_040832586.1"/>
</dbReference>
<reference evidence="4" key="1">
    <citation type="journal article" date="2017" name="Genome Biol.">
        <title>Comparative genomics reveals high biological diversity and specific adaptations in the industrially and medically important fungal genus Aspergillus.</title>
        <authorList>
            <person name="de Vries R.P."/>
            <person name="Riley R."/>
            <person name="Wiebenga A."/>
            <person name="Aguilar-Osorio G."/>
            <person name="Amillis S."/>
            <person name="Uchima C.A."/>
            <person name="Anderluh G."/>
            <person name="Asadollahi M."/>
            <person name="Askin M."/>
            <person name="Barry K."/>
            <person name="Battaglia E."/>
            <person name="Bayram O."/>
            <person name="Benocci T."/>
            <person name="Braus-Stromeyer S.A."/>
            <person name="Caldana C."/>
            <person name="Canovas D."/>
            <person name="Cerqueira G.C."/>
            <person name="Chen F."/>
            <person name="Chen W."/>
            <person name="Choi C."/>
            <person name="Clum A."/>
            <person name="Dos Santos R.A."/>
            <person name="Damasio A.R."/>
            <person name="Diallinas G."/>
            <person name="Emri T."/>
            <person name="Fekete E."/>
            <person name="Flipphi M."/>
            <person name="Freyberg S."/>
            <person name="Gallo A."/>
            <person name="Gournas C."/>
            <person name="Habgood R."/>
            <person name="Hainaut M."/>
            <person name="Harispe M.L."/>
            <person name="Henrissat B."/>
            <person name="Hilden K.S."/>
            <person name="Hope R."/>
            <person name="Hossain A."/>
            <person name="Karabika E."/>
            <person name="Karaffa L."/>
            <person name="Karanyi Z."/>
            <person name="Krasevec N."/>
            <person name="Kuo A."/>
            <person name="Kusch H."/>
            <person name="LaButti K."/>
            <person name="Lagendijk E.L."/>
            <person name="Lapidus A."/>
            <person name="Levasseur A."/>
            <person name="Lindquist E."/>
            <person name="Lipzen A."/>
            <person name="Logrieco A.F."/>
            <person name="MacCabe A."/>
            <person name="Maekelae M.R."/>
            <person name="Malavazi I."/>
            <person name="Melin P."/>
            <person name="Meyer V."/>
            <person name="Mielnichuk N."/>
            <person name="Miskei M."/>
            <person name="Molnar A.P."/>
            <person name="Mule G."/>
            <person name="Ngan C.Y."/>
            <person name="Orejas M."/>
            <person name="Orosz E."/>
            <person name="Ouedraogo J.P."/>
            <person name="Overkamp K.M."/>
            <person name="Park H.-S."/>
            <person name="Perrone G."/>
            <person name="Piumi F."/>
            <person name="Punt P.J."/>
            <person name="Ram A.F."/>
            <person name="Ramon A."/>
            <person name="Rauscher S."/>
            <person name="Record E."/>
            <person name="Riano-Pachon D.M."/>
            <person name="Robert V."/>
            <person name="Roehrig J."/>
            <person name="Ruller R."/>
            <person name="Salamov A."/>
            <person name="Salih N.S."/>
            <person name="Samson R.A."/>
            <person name="Sandor E."/>
            <person name="Sanguinetti M."/>
            <person name="Schuetze T."/>
            <person name="Sepcic K."/>
            <person name="Shelest E."/>
            <person name="Sherlock G."/>
            <person name="Sophianopoulou V."/>
            <person name="Squina F.M."/>
            <person name="Sun H."/>
            <person name="Susca A."/>
            <person name="Todd R.B."/>
            <person name="Tsang A."/>
            <person name="Unkles S.E."/>
            <person name="van de Wiele N."/>
            <person name="van Rossen-Uffink D."/>
            <person name="Oliveira J.V."/>
            <person name="Vesth T.C."/>
            <person name="Visser J."/>
            <person name="Yu J.-H."/>
            <person name="Zhou M."/>
            <person name="Andersen M.R."/>
            <person name="Archer D.B."/>
            <person name="Baker S.E."/>
            <person name="Benoit I."/>
            <person name="Brakhage A.A."/>
            <person name="Braus G.H."/>
            <person name="Fischer R."/>
            <person name="Frisvad J.C."/>
            <person name="Goldman G.H."/>
            <person name="Houbraken J."/>
            <person name="Oakley B."/>
            <person name="Pocsi I."/>
            <person name="Scazzocchio C."/>
            <person name="Seiboth B."/>
            <person name="vanKuyk P.A."/>
            <person name="Wortman J."/>
            <person name="Dyer P.S."/>
            <person name="Grigoriev I.V."/>
        </authorList>
    </citation>
    <scope>NUCLEOTIDE SEQUENCE [LARGE SCALE GENOMIC DNA]</scope>
    <source>
        <strain evidence="4">DTO 134E9</strain>
    </source>
</reference>
<dbReference type="CDD" id="cd03457">
    <property type="entry name" value="intradiol_dioxygenase_like"/>
    <property type="match status" value="1"/>
</dbReference>
<evidence type="ECO:0000313" key="4">
    <source>
        <dbReference type="Proteomes" id="UP000184383"/>
    </source>
</evidence>
<protein>
    <recommendedName>
        <fullName evidence="2">Intradiol ring-cleavage dioxygenases domain-containing protein</fullName>
    </recommendedName>
</protein>
<dbReference type="InterPro" id="IPR015889">
    <property type="entry name" value="Intradiol_dOase_core"/>
</dbReference>
<dbReference type="Gene3D" id="2.60.130.10">
    <property type="entry name" value="Aromatic compound dioxygenase"/>
    <property type="match status" value="1"/>
</dbReference>
<keyword evidence="4" id="KW-1185">Reference proteome</keyword>
<dbReference type="EMBL" id="KV878210">
    <property type="protein sequence ID" value="OJJ38293.1"/>
    <property type="molecule type" value="Genomic_DNA"/>
</dbReference>
<dbReference type="OrthoDB" id="4368309at2759"/>
<feature type="domain" description="Intradiol ring-cleavage dioxygenases" evidence="2">
    <location>
        <begin position="134"/>
        <end position="226"/>
    </location>
</feature>
<organism evidence="3 4">
    <name type="scientific">Aspergillus wentii DTO 134E9</name>
    <dbReference type="NCBI Taxonomy" id="1073089"/>
    <lineage>
        <taxon>Eukaryota</taxon>
        <taxon>Fungi</taxon>
        <taxon>Dikarya</taxon>
        <taxon>Ascomycota</taxon>
        <taxon>Pezizomycotina</taxon>
        <taxon>Eurotiomycetes</taxon>
        <taxon>Eurotiomycetidae</taxon>
        <taxon>Eurotiales</taxon>
        <taxon>Aspergillaceae</taxon>
        <taxon>Aspergillus</taxon>
        <taxon>Aspergillus subgen. Cremei</taxon>
    </lineage>
</organism>
<keyword evidence="1" id="KW-0732">Signal</keyword>
<dbReference type="PANTHER" id="PTHR34315:SF1">
    <property type="entry name" value="INTRADIOL RING-CLEAVAGE DIOXYGENASES DOMAIN-CONTAINING PROTEIN-RELATED"/>
    <property type="match status" value="1"/>
</dbReference>
<dbReference type="InterPro" id="IPR000627">
    <property type="entry name" value="Intradiol_dOase_C"/>
</dbReference>
<dbReference type="GO" id="GO:0016702">
    <property type="term" value="F:oxidoreductase activity, acting on single donors with incorporation of molecular oxygen, incorporation of two atoms of oxygen"/>
    <property type="evidence" value="ECO:0007669"/>
    <property type="project" value="InterPro"/>
</dbReference>
<dbReference type="VEuPathDB" id="FungiDB:ASPWEDRAFT_24240"/>